<keyword evidence="3" id="KW-1185">Reference proteome</keyword>
<dbReference type="SUPFAM" id="SSF54427">
    <property type="entry name" value="NTF2-like"/>
    <property type="match status" value="1"/>
</dbReference>
<dbReference type="InterPro" id="IPR037401">
    <property type="entry name" value="SnoaL-like"/>
</dbReference>
<dbReference type="PANTHER" id="PTHR41252">
    <property type="entry name" value="BLR2505 PROTEIN"/>
    <property type="match status" value="1"/>
</dbReference>
<sequence>MNTSDNKKLMQYIFDQLSQGNDQPFIDSMADTMRWTWMGSGQWSKTFDGKQAVLGELWAAVRTTLKPPYKVIATRFIADDEYVVVEATGQNTTPDGKLYNNKYCWVCRIAEGKLQELNEYMDTQLVTETFQG</sequence>
<evidence type="ECO:0000313" key="2">
    <source>
        <dbReference type="EMBL" id="MDJ1504092.1"/>
    </source>
</evidence>
<accession>A0AAE3UI17</accession>
<dbReference type="Gene3D" id="3.10.450.50">
    <property type="match status" value="1"/>
</dbReference>
<comment type="caution">
    <text evidence="2">The sequence shown here is derived from an EMBL/GenBank/DDBJ whole genome shotgun (WGS) entry which is preliminary data.</text>
</comment>
<dbReference type="AlphaFoldDB" id="A0AAE3UI17"/>
<organism evidence="2 3">
    <name type="scientific">Xanthocytophaga agilis</name>
    <dbReference type="NCBI Taxonomy" id="3048010"/>
    <lineage>
        <taxon>Bacteria</taxon>
        <taxon>Pseudomonadati</taxon>
        <taxon>Bacteroidota</taxon>
        <taxon>Cytophagia</taxon>
        <taxon>Cytophagales</taxon>
        <taxon>Rhodocytophagaceae</taxon>
        <taxon>Xanthocytophaga</taxon>
    </lineage>
</organism>
<proteinExistence type="predicted"/>
<dbReference type="Proteomes" id="UP001232063">
    <property type="component" value="Unassembled WGS sequence"/>
</dbReference>
<name>A0AAE3UI17_9BACT</name>
<evidence type="ECO:0000259" key="1">
    <source>
        <dbReference type="Pfam" id="PF12680"/>
    </source>
</evidence>
<reference evidence="2" key="1">
    <citation type="submission" date="2023-05" db="EMBL/GenBank/DDBJ databases">
        <authorList>
            <person name="Zhang X."/>
        </authorList>
    </citation>
    <scope>NUCLEOTIDE SEQUENCE</scope>
    <source>
        <strain evidence="2">BD1B2-1</strain>
    </source>
</reference>
<gene>
    <name evidence="2" type="ORF">QNI22_25750</name>
</gene>
<dbReference type="Pfam" id="PF12680">
    <property type="entry name" value="SnoaL_2"/>
    <property type="match status" value="1"/>
</dbReference>
<evidence type="ECO:0000313" key="3">
    <source>
        <dbReference type="Proteomes" id="UP001232063"/>
    </source>
</evidence>
<dbReference type="EMBL" id="JASJOU010000010">
    <property type="protein sequence ID" value="MDJ1504092.1"/>
    <property type="molecule type" value="Genomic_DNA"/>
</dbReference>
<protein>
    <submittedName>
        <fullName evidence="2">Nuclear transport factor 2 family protein</fullName>
    </submittedName>
</protein>
<dbReference type="RefSeq" id="WP_314515004.1">
    <property type="nucleotide sequence ID" value="NZ_JASJOU010000010.1"/>
</dbReference>
<dbReference type="PANTHER" id="PTHR41252:SF1">
    <property type="entry name" value="BLR2505 PROTEIN"/>
    <property type="match status" value="1"/>
</dbReference>
<feature type="domain" description="SnoaL-like" evidence="1">
    <location>
        <begin position="14"/>
        <end position="116"/>
    </location>
</feature>
<dbReference type="InterPro" id="IPR032710">
    <property type="entry name" value="NTF2-like_dom_sf"/>
</dbReference>